<protein>
    <submittedName>
        <fullName evidence="2">Uncharacterized protein</fullName>
    </submittedName>
</protein>
<proteinExistence type="predicted"/>
<sequence>VCTSRHLRPRGHPGERVPRHLQPAGPELFERPRPTGEDLARRPGPGPLWSPLLLGLQGEHGALPALQPLRGHERRVLRCGVRGFRHPGEPDGPDPAGPRRRPDRSLCFHAGQV</sequence>
<feature type="non-terminal residue" evidence="2">
    <location>
        <position position="113"/>
    </location>
</feature>
<organism evidence="2">
    <name type="scientific">uncultured Acidimicrobiales bacterium</name>
    <dbReference type="NCBI Taxonomy" id="310071"/>
    <lineage>
        <taxon>Bacteria</taxon>
        <taxon>Bacillati</taxon>
        <taxon>Actinomycetota</taxon>
        <taxon>Acidimicrobiia</taxon>
        <taxon>Acidimicrobiales</taxon>
        <taxon>environmental samples</taxon>
    </lineage>
</organism>
<feature type="compositionally biased region" description="Basic and acidic residues" evidence="1">
    <location>
        <begin position="28"/>
        <end position="41"/>
    </location>
</feature>
<accession>A0A6J4I412</accession>
<feature type="region of interest" description="Disordered" evidence="1">
    <location>
        <begin position="82"/>
        <end position="113"/>
    </location>
</feature>
<feature type="compositionally biased region" description="Basic residues" evidence="1">
    <location>
        <begin position="1"/>
        <end position="11"/>
    </location>
</feature>
<dbReference type="EMBL" id="CADCTB010000104">
    <property type="protein sequence ID" value="CAA9239608.1"/>
    <property type="molecule type" value="Genomic_DNA"/>
</dbReference>
<gene>
    <name evidence="2" type="ORF">AVDCRST_MAG10-1602</name>
</gene>
<name>A0A6J4I412_9ACTN</name>
<reference evidence="2" key="1">
    <citation type="submission" date="2020-02" db="EMBL/GenBank/DDBJ databases">
        <authorList>
            <person name="Meier V. D."/>
        </authorList>
    </citation>
    <scope>NUCLEOTIDE SEQUENCE</scope>
    <source>
        <strain evidence="2">AVDCRST_MAG10</strain>
    </source>
</reference>
<feature type="region of interest" description="Disordered" evidence="1">
    <location>
        <begin position="1"/>
        <end position="48"/>
    </location>
</feature>
<evidence type="ECO:0000313" key="2">
    <source>
        <dbReference type="EMBL" id="CAA9239608.1"/>
    </source>
</evidence>
<feature type="non-terminal residue" evidence="2">
    <location>
        <position position="1"/>
    </location>
</feature>
<dbReference type="AlphaFoldDB" id="A0A6J4I412"/>
<evidence type="ECO:0000256" key="1">
    <source>
        <dbReference type="SAM" id="MobiDB-lite"/>
    </source>
</evidence>